<feature type="domain" description="Zn(2)-C6 fungal-type" evidence="7">
    <location>
        <begin position="23"/>
        <end position="54"/>
    </location>
</feature>
<dbReference type="PROSITE" id="PS00463">
    <property type="entry name" value="ZN2_CY6_FUNGAL_1"/>
    <property type="match status" value="1"/>
</dbReference>
<evidence type="ECO:0000256" key="3">
    <source>
        <dbReference type="ARBA" id="ARBA00023125"/>
    </source>
</evidence>
<evidence type="ECO:0000313" key="8">
    <source>
        <dbReference type="EMBL" id="GFF95393.1"/>
    </source>
</evidence>
<gene>
    <name evidence="8" type="ORF">IFM53868_08001</name>
</gene>
<comment type="caution">
    <text evidence="8">The sequence shown here is derived from an EMBL/GenBank/DDBJ whole genome shotgun (WGS) entry which is preliminary data.</text>
</comment>
<reference evidence="8 9" key="1">
    <citation type="submission" date="2020-01" db="EMBL/GenBank/DDBJ databases">
        <title>Draft genome sequence of Aspergillus udagawae IFM 53868.</title>
        <authorList>
            <person name="Takahashi H."/>
            <person name="Yaguchi T."/>
        </authorList>
    </citation>
    <scope>NUCLEOTIDE SEQUENCE [LARGE SCALE GENOMIC DNA]</scope>
    <source>
        <strain evidence="8 9">IFM 53868</strain>
    </source>
</reference>
<evidence type="ECO:0000256" key="5">
    <source>
        <dbReference type="ARBA" id="ARBA00023242"/>
    </source>
</evidence>
<comment type="subcellular location">
    <subcellularLocation>
        <location evidence="1">Nucleus</location>
    </subcellularLocation>
</comment>
<dbReference type="EMBL" id="BLKG01000111">
    <property type="protein sequence ID" value="GFF95393.1"/>
    <property type="molecule type" value="Genomic_DNA"/>
</dbReference>
<dbReference type="PROSITE" id="PS50048">
    <property type="entry name" value="ZN2_CY6_FUNGAL_2"/>
    <property type="match status" value="1"/>
</dbReference>
<evidence type="ECO:0000256" key="4">
    <source>
        <dbReference type="ARBA" id="ARBA00023163"/>
    </source>
</evidence>
<evidence type="ECO:0000256" key="6">
    <source>
        <dbReference type="SAM" id="MobiDB-lite"/>
    </source>
</evidence>
<feature type="region of interest" description="Disordered" evidence="6">
    <location>
        <begin position="54"/>
        <end position="88"/>
    </location>
</feature>
<proteinExistence type="predicted"/>
<evidence type="ECO:0000313" key="9">
    <source>
        <dbReference type="Proteomes" id="UP000465266"/>
    </source>
</evidence>
<keyword evidence="3" id="KW-0238">DNA-binding</keyword>
<dbReference type="Proteomes" id="UP000465266">
    <property type="component" value="Unassembled WGS sequence"/>
</dbReference>
<dbReference type="SUPFAM" id="SSF57701">
    <property type="entry name" value="Zn2/Cys6 DNA-binding domain"/>
    <property type="match status" value="1"/>
</dbReference>
<keyword evidence="4" id="KW-0804">Transcription</keyword>
<feature type="region of interest" description="Disordered" evidence="6">
    <location>
        <begin position="743"/>
        <end position="779"/>
    </location>
</feature>
<evidence type="ECO:0000256" key="2">
    <source>
        <dbReference type="ARBA" id="ARBA00023015"/>
    </source>
</evidence>
<dbReference type="SMART" id="SM00066">
    <property type="entry name" value="GAL4"/>
    <property type="match status" value="1"/>
</dbReference>
<feature type="compositionally biased region" description="Polar residues" evidence="6">
    <location>
        <begin position="743"/>
        <end position="764"/>
    </location>
</feature>
<evidence type="ECO:0000256" key="1">
    <source>
        <dbReference type="ARBA" id="ARBA00004123"/>
    </source>
</evidence>
<dbReference type="InterPro" id="IPR050613">
    <property type="entry name" value="Sec_Metabolite_Reg"/>
</dbReference>
<dbReference type="CDD" id="cd12148">
    <property type="entry name" value="fungal_TF_MHR"/>
    <property type="match status" value="1"/>
</dbReference>
<dbReference type="PANTHER" id="PTHR31001">
    <property type="entry name" value="UNCHARACTERIZED TRANSCRIPTIONAL REGULATORY PROTEIN"/>
    <property type="match status" value="1"/>
</dbReference>
<evidence type="ECO:0000259" key="7">
    <source>
        <dbReference type="PROSITE" id="PS50048"/>
    </source>
</evidence>
<dbReference type="InterPro" id="IPR036864">
    <property type="entry name" value="Zn2-C6_fun-type_DNA-bd_sf"/>
</dbReference>
<keyword evidence="2" id="KW-0805">Transcription regulation</keyword>
<dbReference type="Pfam" id="PF00172">
    <property type="entry name" value="Zn_clus"/>
    <property type="match status" value="1"/>
</dbReference>
<name>A0ABQ1B7J5_9EURO</name>
<dbReference type="Gene3D" id="4.10.240.10">
    <property type="entry name" value="Zn(2)-C6 fungal-type DNA-binding domain"/>
    <property type="match status" value="1"/>
</dbReference>
<dbReference type="CDD" id="cd00067">
    <property type="entry name" value="GAL4"/>
    <property type="match status" value="1"/>
</dbReference>
<sequence>MVDANRSRAPAGSDSGVRKFTLSCSRCRASKLKCDRKEPCMECVKRNVGHLCTKDERQPRAKRSKTEHKDKTTAKNGPPANVNSEAEAEETARLLEHFVEGVPRPNACLPGVFGLTPTSVAPDFPNRYWSSNDPKRQGERLALIREIVDAMPELEMIHVLFEVFVTRCQGPLGNVVHTPTFKKQAEQFRNCLSLASPDSRVLAISSTVSMETLGCFLLALVLGLAFHPTPSLLGWTSTSLALLVEEFRASSLRSKTWRSLSLRCLQDGVSLFCGSIASLQAAVMLLLDGQEGSLALDAVLVTAISGARKLGLHRLGDIKLDASASHSAPLENGMSSAVEQAHIRTEIGIRIWWALVQRDWSRGQALGYYAVHPLQFTTRMPLHINDDDLCLSTWRVSVNGEITERPRSEFTMLSYTIHAHELATIVRESIDLLGSATQQPDAITESAKSRKHLNNKYEEYVAGLPSYFRLGSTVGLTATGPMAAIPVQRWMLHQQLWSLLLRMHQANLSSPIGRASCQLLAQNIIGTQTQIQARCAVCGTLSTSETQLFNAAVVLLFDLISTPKQVDTDSASAHLSRLMTRDKIREAIELLRTKSITEEPSLHDLHLEQVKGSAQRSVVVLEALMKLEEEDSDSNAKSSLRLKVADIIKALSGMAEAATASVQEQQPPVDDFSPFDVSMPFANVADGFPDLDVLPILSNGLSPNFWQFLDFPPPPFDGHTKEVSFATLRDPPGPLEAGTSQFADSYSSTPGTRVNHTSPSSLQTELIGMNGGSHSTTTPSSADAYVAAEFYYAMGDVPMASMGG</sequence>
<keyword evidence="9" id="KW-1185">Reference proteome</keyword>
<dbReference type="InterPro" id="IPR001138">
    <property type="entry name" value="Zn2Cys6_DnaBD"/>
</dbReference>
<protein>
    <recommendedName>
        <fullName evidence="7">Zn(2)-C6 fungal-type domain-containing protein</fullName>
    </recommendedName>
</protein>
<keyword evidence="5" id="KW-0539">Nucleus</keyword>
<dbReference type="PANTHER" id="PTHR31001:SF90">
    <property type="entry name" value="CENTROMERE DNA-BINDING PROTEIN COMPLEX CBF3 SUBUNIT B"/>
    <property type="match status" value="1"/>
</dbReference>
<organism evidence="8 9">
    <name type="scientific">Aspergillus udagawae</name>
    <dbReference type="NCBI Taxonomy" id="91492"/>
    <lineage>
        <taxon>Eukaryota</taxon>
        <taxon>Fungi</taxon>
        <taxon>Dikarya</taxon>
        <taxon>Ascomycota</taxon>
        <taxon>Pezizomycotina</taxon>
        <taxon>Eurotiomycetes</taxon>
        <taxon>Eurotiomycetidae</taxon>
        <taxon>Eurotiales</taxon>
        <taxon>Aspergillaceae</taxon>
        <taxon>Aspergillus</taxon>
        <taxon>Aspergillus subgen. Fumigati</taxon>
    </lineage>
</organism>
<accession>A0ABQ1B7J5</accession>